<proteinExistence type="inferred from homology"/>
<dbReference type="Proteomes" id="UP000054007">
    <property type="component" value="Unassembled WGS sequence"/>
</dbReference>
<gene>
    <name evidence="5" type="ORF">CYLTODRAFT_346760</name>
</gene>
<evidence type="ECO:0000256" key="1">
    <source>
        <dbReference type="ARBA" id="ARBA00004123"/>
    </source>
</evidence>
<feature type="region of interest" description="Disordered" evidence="4">
    <location>
        <begin position="1"/>
        <end position="88"/>
    </location>
</feature>
<dbReference type="GO" id="GO:1902369">
    <property type="term" value="P:negative regulation of RNA catabolic process"/>
    <property type="evidence" value="ECO:0007669"/>
    <property type="project" value="TreeGrafter"/>
</dbReference>
<feature type="compositionally biased region" description="Basic and acidic residues" evidence="4">
    <location>
        <begin position="38"/>
        <end position="49"/>
    </location>
</feature>
<dbReference type="EMBL" id="KN880460">
    <property type="protein sequence ID" value="KIY70954.1"/>
    <property type="molecule type" value="Genomic_DNA"/>
</dbReference>
<dbReference type="GO" id="GO:0071013">
    <property type="term" value="C:catalytic step 2 spliceosome"/>
    <property type="evidence" value="ECO:0007669"/>
    <property type="project" value="TreeGrafter"/>
</dbReference>
<dbReference type="GO" id="GO:0031048">
    <property type="term" value="P:regulatory ncRNA-mediated heterochromatin formation"/>
    <property type="evidence" value="ECO:0007669"/>
    <property type="project" value="TreeGrafter"/>
</dbReference>
<protein>
    <recommendedName>
        <fullName evidence="7">DUF1740-domain-containing protein</fullName>
    </recommendedName>
</protein>
<dbReference type="PANTHER" id="PTHR13471:SF0">
    <property type="entry name" value="NUCLEAR EXOSOME REGULATOR NRDE2"/>
    <property type="match status" value="1"/>
</dbReference>
<reference evidence="5 6" key="1">
    <citation type="journal article" date="2015" name="Fungal Genet. Biol.">
        <title>Evolution of novel wood decay mechanisms in Agaricales revealed by the genome sequences of Fistulina hepatica and Cylindrobasidium torrendii.</title>
        <authorList>
            <person name="Floudas D."/>
            <person name="Held B.W."/>
            <person name="Riley R."/>
            <person name="Nagy L.G."/>
            <person name="Koehler G."/>
            <person name="Ransdell A.S."/>
            <person name="Younus H."/>
            <person name="Chow J."/>
            <person name="Chiniquy J."/>
            <person name="Lipzen A."/>
            <person name="Tritt A."/>
            <person name="Sun H."/>
            <person name="Haridas S."/>
            <person name="LaButti K."/>
            <person name="Ohm R.A."/>
            <person name="Kues U."/>
            <person name="Blanchette R.A."/>
            <person name="Grigoriev I.V."/>
            <person name="Minto R.E."/>
            <person name="Hibbett D.S."/>
        </authorList>
    </citation>
    <scope>NUCLEOTIDE SEQUENCE [LARGE SCALE GENOMIC DNA]</scope>
    <source>
        <strain evidence="5 6">FP15055 ss-10</strain>
    </source>
</reference>
<dbReference type="Gene3D" id="1.25.40.10">
    <property type="entry name" value="Tetratricopeptide repeat domain"/>
    <property type="match status" value="1"/>
</dbReference>
<feature type="compositionally biased region" description="Acidic residues" evidence="4">
    <location>
        <begin position="189"/>
        <end position="203"/>
    </location>
</feature>
<evidence type="ECO:0000313" key="5">
    <source>
        <dbReference type="EMBL" id="KIY70954.1"/>
    </source>
</evidence>
<feature type="region of interest" description="Disordered" evidence="4">
    <location>
        <begin position="176"/>
        <end position="203"/>
    </location>
</feature>
<keyword evidence="6" id="KW-1185">Reference proteome</keyword>
<evidence type="ECO:0000256" key="4">
    <source>
        <dbReference type="SAM" id="MobiDB-lite"/>
    </source>
</evidence>
<evidence type="ECO:0000256" key="2">
    <source>
        <dbReference type="ARBA" id="ARBA00009265"/>
    </source>
</evidence>
<dbReference type="OrthoDB" id="297219at2759"/>
<dbReference type="SUPFAM" id="SSF48452">
    <property type="entry name" value="TPR-like"/>
    <property type="match status" value="1"/>
</dbReference>
<dbReference type="PANTHER" id="PTHR13471">
    <property type="entry name" value="TETRATRICOPEPTIDE-LIKE HELICAL"/>
    <property type="match status" value="1"/>
</dbReference>
<dbReference type="InterPro" id="IPR013633">
    <property type="entry name" value="NRDE-2"/>
</dbReference>
<organism evidence="5 6">
    <name type="scientific">Cylindrobasidium torrendii FP15055 ss-10</name>
    <dbReference type="NCBI Taxonomy" id="1314674"/>
    <lineage>
        <taxon>Eukaryota</taxon>
        <taxon>Fungi</taxon>
        <taxon>Dikarya</taxon>
        <taxon>Basidiomycota</taxon>
        <taxon>Agaricomycotina</taxon>
        <taxon>Agaricomycetes</taxon>
        <taxon>Agaricomycetidae</taxon>
        <taxon>Agaricales</taxon>
        <taxon>Marasmiineae</taxon>
        <taxon>Physalacriaceae</taxon>
        <taxon>Cylindrobasidium</taxon>
    </lineage>
</organism>
<comment type="subcellular location">
    <subcellularLocation>
        <location evidence="1">Nucleus</location>
    </subcellularLocation>
</comment>
<feature type="compositionally biased region" description="Basic and acidic residues" evidence="4">
    <location>
        <begin position="176"/>
        <end position="188"/>
    </location>
</feature>
<keyword evidence="3" id="KW-0539">Nucleus</keyword>
<feature type="compositionally biased region" description="Basic and acidic residues" evidence="4">
    <location>
        <begin position="58"/>
        <end position="83"/>
    </location>
</feature>
<evidence type="ECO:0000256" key="3">
    <source>
        <dbReference type="ARBA" id="ARBA00023242"/>
    </source>
</evidence>
<comment type="similarity">
    <text evidence="2">Belongs to the NRDE2 family.</text>
</comment>
<sequence length="1027" mass="116355">MSVPSFSSFPLPAPSSSAKEANSSTNGSKESRKHKKEKRDDRKESSRDKERKHRHHSRDPTRASRRDEDDAKPIDYIVDKRGDQGNLDYGAPAESTVPKYKNGNHILGLPTLTILGRRYGLVEVGERGRPKRPTLTDDKAKHTLQKAPSKRILIITNPLSHDAEFIPLQRRIPKDAPGDNIWDKRDASESEEEGTMEEEESDTENIVLTVEQRAIQDAERAVDADPSNPKNWLKRLSVSLAEVTQAKPKQQAAITLAILKKALEADERHWGCLPLVLQYLQAGALVWKEDKLEDEWEEAYAQENALQIWMEWLNWRIRTTGCEEIVDDVVRVLNKVSMDEMGQLRVFWRVACAFREAGFVERAMAMFQAQAELTFELPQDIHGMQFEAVLDHFEEFWESETPRMGEPGSTGWAQWVAARKPDPTPNSASPATPPIHGDAYQRWAMQERYADVHQVVPAKAFEQTNDDWDAFSVIPFADLKPFMLKLKTSQGRDAFRLCWLSFLGLTIPGFSEGVLEAGKTDAGWDDRWSANSFFAQERLDPLFPSANEKAPLYDTVSGASVGRERQYAAGPIPAKAWGYGVLDPLDDSMSAEGMWGKLDLVDVDVGLVRRLFAQMRFGNEDAEWDVLSLAFEALVDIKGALKISQGYLSNARDSLPHWAAHARLQRRRGKLNDARKVYANVLGSLAPSVHSNQPWLARLWWDAAEMEWLAGKPDAAQTLILRAVGVQDTSKVAVLRAKRTLEDNAWDLAREARWKDREAWWKLRALLELILTGSATSAIDVMDQVPLDGIPEESRDTAVLLMLYRHSVVLKNVMEPRLLRERSRRALEKWPGNSIVLEAFLEGEKGQSVWGRVRAIATESPGMVTKGVRRRIQEVWTGKWQAGQWASEAERVRARLAVAVRDERTARCPEIWRVYIELERKAGDLQKAKTLFWVAIAECPNAKVLYLLAFDALRQVFTPDELENLIAMMTDKGLRLRTVPDPAEPAPLAVNNRETDITMDEVDTFLEGVRDEVEEEAAERRRLMPFL</sequence>
<feature type="compositionally biased region" description="Low complexity" evidence="4">
    <location>
        <begin position="1"/>
        <end position="18"/>
    </location>
</feature>
<evidence type="ECO:0008006" key="7">
    <source>
        <dbReference type="Google" id="ProtNLM"/>
    </source>
</evidence>
<name>A0A0D7BLD6_9AGAR</name>
<dbReference type="Pfam" id="PF08424">
    <property type="entry name" value="NRDE-2"/>
    <property type="match status" value="1"/>
</dbReference>
<dbReference type="AlphaFoldDB" id="A0A0D7BLD6"/>
<accession>A0A0D7BLD6</accession>
<evidence type="ECO:0000313" key="6">
    <source>
        <dbReference type="Proteomes" id="UP000054007"/>
    </source>
</evidence>
<dbReference type="STRING" id="1314674.A0A0D7BLD6"/>
<dbReference type="InterPro" id="IPR011990">
    <property type="entry name" value="TPR-like_helical_dom_sf"/>
</dbReference>